<feature type="modified residue" description="Phosphohistidine" evidence="1">
    <location>
        <position position="37"/>
    </location>
</feature>
<evidence type="ECO:0000313" key="5">
    <source>
        <dbReference type="Proteomes" id="UP000236197"/>
    </source>
</evidence>
<dbReference type="OrthoDB" id="1669200at2"/>
<sequence length="124" mass="13821">MELYERLAIKFLDDRHVEALLRRIEAGDSEAAYREAHSLKGVAGNLSFSALYRQASALSDALCAGDLGSARALMPQLLRVYDDVVSMLEPCRQGERSSDALVRDAEQRAEDDRRHRLSSERIGA</sequence>
<feature type="region of interest" description="Disordered" evidence="2">
    <location>
        <begin position="93"/>
        <end position="124"/>
    </location>
</feature>
<dbReference type="EMBL" id="PPEK01000019">
    <property type="protein sequence ID" value="PNV66867.1"/>
    <property type="molecule type" value="Genomic_DNA"/>
</dbReference>
<dbReference type="GO" id="GO:0000160">
    <property type="term" value="P:phosphorelay signal transduction system"/>
    <property type="evidence" value="ECO:0007669"/>
    <property type="project" value="InterPro"/>
</dbReference>
<keyword evidence="5" id="KW-1185">Reference proteome</keyword>
<keyword evidence="4" id="KW-0418">Kinase</keyword>
<proteinExistence type="predicted"/>
<dbReference type="GO" id="GO:0016301">
    <property type="term" value="F:kinase activity"/>
    <property type="evidence" value="ECO:0007669"/>
    <property type="project" value="UniProtKB-KW"/>
</dbReference>
<gene>
    <name evidence="4" type="ORF">C2L71_11000</name>
</gene>
<evidence type="ECO:0000313" key="4">
    <source>
        <dbReference type="EMBL" id="PNV66867.1"/>
    </source>
</evidence>
<dbReference type="AlphaFoldDB" id="A0A2K2U962"/>
<feature type="domain" description="HPt" evidence="3">
    <location>
        <begin position="1"/>
        <end position="91"/>
    </location>
</feature>
<keyword evidence="4" id="KW-0808">Transferase</keyword>
<comment type="caution">
    <text evidence="4">The sequence shown here is derived from an EMBL/GenBank/DDBJ whole genome shotgun (WGS) entry which is preliminary data.</text>
</comment>
<name>A0A2K2U962_9ACTN</name>
<dbReference type="SUPFAM" id="SSF47226">
    <property type="entry name" value="Histidine-containing phosphotransfer domain, HPT domain"/>
    <property type="match status" value="1"/>
</dbReference>
<evidence type="ECO:0000256" key="2">
    <source>
        <dbReference type="SAM" id="MobiDB-lite"/>
    </source>
</evidence>
<evidence type="ECO:0000259" key="3">
    <source>
        <dbReference type="PROSITE" id="PS50894"/>
    </source>
</evidence>
<keyword evidence="1" id="KW-0597">Phosphoprotein</keyword>
<dbReference type="InterPro" id="IPR036641">
    <property type="entry name" value="HPT_dom_sf"/>
</dbReference>
<dbReference type="Gene3D" id="1.20.120.160">
    <property type="entry name" value="HPT domain"/>
    <property type="match status" value="1"/>
</dbReference>
<accession>A0A2K2U962</accession>
<dbReference type="PROSITE" id="PS50894">
    <property type="entry name" value="HPT"/>
    <property type="match status" value="1"/>
</dbReference>
<reference evidence="5" key="1">
    <citation type="submission" date="2018-01" db="EMBL/GenBank/DDBJ databases">
        <title>Rubneribacter badeniensis gen. nov., sp. nov., and Colonibacter rubneri, gen. nov., sp. nov., WGS of new members of the Eggerthellaceae.</title>
        <authorList>
            <person name="Danylec N."/>
            <person name="Stoll D.A."/>
            <person name="Doetsch A."/>
            <person name="Kulling S.E."/>
            <person name="Huch M."/>
        </authorList>
    </citation>
    <scope>NUCLEOTIDE SEQUENCE [LARGE SCALE GENOMIC DNA]</scope>
    <source>
        <strain evidence="5">ResAG-96</strain>
    </source>
</reference>
<protein>
    <submittedName>
        <fullName evidence="4">Histidine kinase</fullName>
    </submittedName>
</protein>
<evidence type="ECO:0000256" key="1">
    <source>
        <dbReference type="PROSITE-ProRule" id="PRU00110"/>
    </source>
</evidence>
<dbReference type="Pfam" id="PF01627">
    <property type="entry name" value="Hpt"/>
    <property type="match status" value="1"/>
</dbReference>
<organism evidence="4 5">
    <name type="scientific">Enteroscipio rubneri</name>
    <dbReference type="NCBI Taxonomy" id="2070686"/>
    <lineage>
        <taxon>Bacteria</taxon>
        <taxon>Bacillati</taxon>
        <taxon>Actinomycetota</taxon>
        <taxon>Coriobacteriia</taxon>
        <taxon>Eggerthellales</taxon>
        <taxon>Eggerthellaceae</taxon>
        <taxon>Enteroscipio</taxon>
    </lineage>
</organism>
<dbReference type="InterPro" id="IPR008207">
    <property type="entry name" value="Sig_transdc_His_kin_Hpt_dom"/>
</dbReference>
<dbReference type="Proteomes" id="UP000236197">
    <property type="component" value="Unassembled WGS sequence"/>
</dbReference>